<dbReference type="FunFam" id="2.30.42.10:FF:000031">
    <property type="entry name" value="Glutamate receptor interacting protein 1"/>
    <property type="match status" value="1"/>
</dbReference>
<dbReference type="CDD" id="cd06684">
    <property type="entry name" value="PDZ3_GRIP1-2-like"/>
    <property type="match status" value="1"/>
</dbReference>
<keyword evidence="2" id="KW-0963">Cytoplasm</keyword>
<feature type="domain" description="PDZ" evidence="5">
    <location>
        <begin position="646"/>
        <end position="728"/>
    </location>
</feature>
<dbReference type="FunFam" id="2.30.42.10:FF:000023">
    <property type="entry name" value="Glutamate receptor interacting protein 1"/>
    <property type="match status" value="1"/>
</dbReference>
<dbReference type="CDD" id="cd06687">
    <property type="entry name" value="PDZ1_GRIP1-2-like"/>
    <property type="match status" value="1"/>
</dbReference>
<protein>
    <recommendedName>
        <fullName evidence="5">PDZ domain-containing protein</fullName>
    </recommendedName>
</protein>
<keyword evidence="7" id="KW-1185">Reference proteome</keyword>
<dbReference type="PANTHER" id="PTHR46227:SF5">
    <property type="entry name" value="GLUTAMATE RECEPTOR INTERACTING PROTEIN 2 ISOFORM X1"/>
    <property type="match status" value="1"/>
</dbReference>
<dbReference type="FunFam" id="2.30.42.10:FF:000021">
    <property type="entry name" value="Glutamate receptor interacting protein 1"/>
    <property type="match status" value="1"/>
</dbReference>
<feature type="region of interest" description="Disordered" evidence="4">
    <location>
        <begin position="323"/>
        <end position="438"/>
    </location>
</feature>
<dbReference type="CDD" id="cd06682">
    <property type="entry name" value="PDZ5_GRIP1-2-like"/>
    <property type="match status" value="1"/>
</dbReference>
<dbReference type="SMART" id="SM00228">
    <property type="entry name" value="PDZ"/>
    <property type="match status" value="7"/>
</dbReference>
<feature type="domain" description="PDZ" evidence="5">
    <location>
        <begin position="35"/>
        <end position="118"/>
    </location>
</feature>
<dbReference type="InterPro" id="IPR036034">
    <property type="entry name" value="PDZ_sf"/>
</dbReference>
<reference evidence="6 7" key="1">
    <citation type="submission" date="2022-01" db="EMBL/GenBank/DDBJ databases">
        <title>A chromosome-scale genome assembly of the false clownfish, Amphiprion ocellaris.</title>
        <authorList>
            <person name="Ryu T."/>
        </authorList>
    </citation>
    <scope>NUCLEOTIDE SEQUENCE [LARGE SCALE GENOMIC DNA]</scope>
</reference>
<dbReference type="AlphaFoldDB" id="A0AAQ5Z7T7"/>
<feature type="domain" description="PDZ" evidence="5">
    <location>
        <begin position="548"/>
        <end position="631"/>
    </location>
</feature>
<dbReference type="CDD" id="cd06683">
    <property type="entry name" value="PDZ6_GRIP1-2-like"/>
    <property type="match status" value="1"/>
</dbReference>
<accession>A0AAQ5Z7T7</accession>
<dbReference type="Gene3D" id="2.30.42.10">
    <property type="match status" value="7"/>
</dbReference>
<evidence type="ECO:0000313" key="7">
    <source>
        <dbReference type="Proteomes" id="UP001501940"/>
    </source>
</evidence>
<dbReference type="InterPro" id="IPR041489">
    <property type="entry name" value="PDZ_6"/>
</dbReference>
<evidence type="ECO:0000313" key="6">
    <source>
        <dbReference type="Ensembl" id="ENSAOCP00000059800.1"/>
    </source>
</evidence>
<dbReference type="GO" id="GO:0098887">
    <property type="term" value="P:neurotransmitter receptor transport, endosome to postsynaptic membrane"/>
    <property type="evidence" value="ECO:0007669"/>
    <property type="project" value="TreeGrafter"/>
</dbReference>
<feature type="domain" description="PDZ" evidence="5">
    <location>
        <begin position="234"/>
        <end position="318"/>
    </location>
</feature>
<reference evidence="6" key="3">
    <citation type="submission" date="2025-09" db="UniProtKB">
        <authorList>
            <consortium name="Ensembl"/>
        </authorList>
    </citation>
    <scope>IDENTIFICATION</scope>
</reference>
<proteinExistence type="predicted"/>
<evidence type="ECO:0000259" key="5">
    <source>
        <dbReference type="PROSITE" id="PS50106"/>
    </source>
</evidence>
<comment type="subcellular location">
    <subcellularLocation>
        <location evidence="1">Cytoplasm</location>
    </subcellularLocation>
</comment>
<evidence type="ECO:0000256" key="2">
    <source>
        <dbReference type="ARBA" id="ARBA00022490"/>
    </source>
</evidence>
<feature type="compositionally biased region" description="Polar residues" evidence="4">
    <location>
        <begin position="355"/>
        <end position="365"/>
    </location>
</feature>
<dbReference type="Pfam" id="PF00595">
    <property type="entry name" value="PDZ"/>
    <property type="match status" value="6"/>
</dbReference>
<feature type="region of interest" description="Disordered" evidence="4">
    <location>
        <begin position="1"/>
        <end position="34"/>
    </location>
</feature>
<dbReference type="Pfam" id="PF17820">
    <property type="entry name" value="PDZ_6"/>
    <property type="match status" value="1"/>
</dbReference>
<keyword evidence="3" id="KW-0677">Repeat</keyword>
<dbReference type="FunFam" id="2.30.42.10:FF:000025">
    <property type="entry name" value="Glutamate receptor interacting protein 1"/>
    <property type="match status" value="1"/>
</dbReference>
<feature type="compositionally biased region" description="Basic residues" evidence="4">
    <location>
        <begin position="413"/>
        <end position="423"/>
    </location>
</feature>
<dbReference type="FunFam" id="2.30.42.10:FF:000035">
    <property type="entry name" value="Glutamate receptor interacting protein 1"/>
    <property type="match status" value="1"/>
</dbReference>
<name>A0AAQ5Z7T7_AMPOC</name>
<dbReference type="FunFam" id="2.30.42.10:FF:000034">
    <property type="entry name" value="Glutamate receptor interacting protein 1"/>
    <property type="match status" value="1"/>
</dbReference>
<dbReference type="PROSITE" id="PS50106">
    <property type="entry name" value="PDZ"/>
    <property type="match status" value="7"/>
</dbReference>
<dbReference type="CDD" id="cd06685">
    <property type="entry name" value="PDZ7_GRIP1-2-like"/>
    <property type="match status" value="1"/>
</dbReference>
<feature type="domain" description="PDZ" evidence="5">
    <location>
        <begin position="447"/>
        <end position="522"/>
    </location>
</feature>
<feature type="domain" description="PDZ" evidence="5">
    <location>
        <begin position="134"/>
        <end position="220"/>
    </location>
</feature>
<sequence length="1022" mass="111364">DEGPYSKGSKESGATDQSHSSRRRSLSEEYRGVTTVDLMKREGSSLGLTISGGSDKDGKPRVSNLRPGGLAARSDQLNVGDYIKSVNGINLSKLRHDEIISLLKNIGERVVLEVEYELPPFVQTPSGVLTKTIEVCLHKEGNSFGFVMRGGFHEDWRRSHPLVVTYVRPGGPADREGTLKAGDRVLSIDGMPLNRERHADALTMLMQSGQEALFLIEYDVSVMEAVQQASGPLLVEIVKGPSTSLGISLTTTIYRSKQVIIIDKIKAASVVERCGALHVGDILLSIDGTSTEHCSLMEATQLLASTSETVKLEILPASQSRLPIRPQDTVKVQKSNHHHWDQSSNYCHPPHASHSKTWSSPSHPHNQQDHCKSLVSGGFSPSSTATSGFSSQGSNTLPCPIAPITPTSPRSSTGKRRNRKKDHKSSLSLASSSVGPGGQVFHVETSEIVLRGDPLTGFGIQLQGGVFATETLSAPPVIRFIEPDSPAERCGLLQVGDRLLSINGIPTEDGTLEEAHQLLRDSALANKVTVEIEFDVAESVVPSSGTFHVKLPKRRGVELGITISASKKPGKPLIISDIRKGSIAHRTGTLEPGDRLLAIDTVRLENCTMEDAMHVLQQAEDMVKLRIQKDEDNIDELEMSGSIIYTVELKRYNGPLGITISGTEEPFDPIVISGLTKKGLAERTGAIHIGDRVLAINGVSLKGKPLSEAIHLLQMAGESVTLKIKKQADRSTFPQRFSDGRHLDREVGFLSDTEDELTDSQKTSKHSEVYSANVPSIDSAMSSWDSSGFDAGYGSQGTYLHKASDILLNPNEWRRPKHRSQTSSSSAGLVHHAALYDGRFTEDEWDKIPGKPSAFNKWIHSFWSQALQDLETCGQSEILRELEVGSPVVSIPLLLRLLCPTHKFKLVSVTIRKDLESRDFGFSVSDGLLEKGVYVNMIRPEGPADQAGLKPFDRILQVNHVRTRDLDCCLTVPLIMEAGDSLDLVISRNPLAAGDTELPDNCDDPSNSLFCFSNHRTNSIAL</sequence>
<dbReference type="InterPro" id="IPR043545">
    <property type="entry name" value="GRIP1/2"/>
</dbReference>
<evidence type="ECO:0000256" key="3">
    <source>
        <dbReference type="ARBA" id="ARBA00022737"/>
    </source>
</evidence>
<dbReference type="InterPro" id="IPR001478">
    <property type="entry name" value="PDZ"/>
</dbReference>
<feature type="domain" description="PDZ" evidence="5">
    <location>
        <begin position="908"/>
        <end position="990"/>
    </location>
</feature>
<dbReference type="GeneTree" id="ENSGT00940000155615"/>
<dbReference type="PANTHER" id="PTHR46227">
    <property type="entry name" value="GLUTAMATE RECEPTOR-INTERACTING PROTEIN GRIP"/>
    <property type="match status" value="1"/>
</dbReference>
<dbReference type="SUPFAM" id="SSF50156">
    <property type="entry name" value="PDZ domain-like"/>
    <property type="match status" value="7"/>
</dbReference>
<dbReference type="Ensembl" id="ENSAOCT00000080984.1">
    <property type="protein sequence ID" value="ENSAOCP00000059800.1"/>
    <property type="gene ID" value="ENSAOCG00000005827.2"/>
</dbReference>
<evidence type="ECO:0000256" key="4">
    <source>
        <dbReference type="SAM" id="MobiDB-lite"/>
    </source>
</evidence>
<dbReference type="Proteomes" id="UP001501940">
    <property type="component" value="Chromosome 8"/>
</dbReference>
<evidence type="ECO:0000256" key="1">
    <source>
        <dbReference type="ARBA" id="ARBA00004496"/>
    </source>
</evidence>
<reference evidence="6" key="2">
    <citation type="submission" date="2025-08" db="UniProtKB">
        <authorList>
            <consortium name="Ensembl"/>
        </authorList>
    </citation>
    <scope>IDENTIFICATION</scope>
</reference>
<dbReference type="GO" id="GO:0005737">
    <property type="term" value="C:cytoplasm"/>
    <property type="evidence" value="ECO:0007669"/>
    <property type="project" value="UniProtKB-SubCell"/>
</dbReference>
<organism evidence="6 7">
    <name type="scientific">Amphiprion ocellaris</name>
    <name type="common">Clown anemonefish</name>
    <dbReference type="NCBI Taxonomy" id="80972"/>
    <lineage>
        <taxon>Eukaryota</taxon>
        <taxon>Metazoa</taxon>
        <taxon>Chordata</taxon>
        <taxon>Craniata</taxon>
        <taxon>Vertebrata</taxon>
        <taxon>Euteleostomi</taxon>
        <taxon>Actinopterygii</taxon>
        <taxon>Neopterygii</taxon>
        <taxon>Teleostei</taxon>
        <taxon>Neoteleostei</taxon>
        <taxon>Acanthomorphata</taxon>
        <taxon>Ovalentaria</taxon>
        <taxon>Pomacentridae</taxon>
        <taxon>Amphiprion</taxon>
    </lineage>
</organism>
<feature type="region of interest" description="Disordered" evidence="4">
    <location>
        <begin position="47"/>
        <end position="69"/>
    </location>
</feature>
<feature type="compositionally biased region" description="Low complexity" evidence="4">
    <location>
        <begin position="376"/>
        <end position="394"/>
    </location>
</feature>
<dbReference type="CDD" id="cd06686">
    <property type="entry name" value="PDZ4_GRIP1-2-like"/>
    <property type="match status" value="1"/>
</dbReference>
<dbReference type="FunFam" id="2.30.42.10:FF:000022">
    <property type="entry name" value="Glutamate receptor interacting protein 1"/>
    <property type="match status" value="1"/>
</dbReference>
<dbReference type="CDD" id="cd06681">
    <property type="entry name" value="PDZ2_GRIP1-2-like"/>
    <property type="match status" value="1"/>
</dbReference>